<comment type="function">
    <text evidence="4">Catalytic component of the signal peptidase complex (SPC) which catalyzes the cleavage of N-terminal signal sequences from nascent proteins as they are translocated into the lumen of the endoplasmic reticulum. Specifically cleaves N-terminal signal peptides that contain a hydrophobic alpha-helix (h-region) shorter than 18-20 amino acids.</text>
</comment>
<dbReference type="GO" id="GO:0006465">
    <property type="term" value="P:signal peptide processing"/>
    <property type="evidence" value="ECO:0007669"/>
    <property type="project" value="InterPro"/>
</dbReference>
<protein>
    <recommendedName>
        <fullName evidence="2">Signal peptidase complex catalytic subunit SEC11</fullName>
    </recommendedName>
    <alternativeName>
        <fullName evidence="3">Signal peptidase complex catalytic subunit sec11</fullName>
    </alternativeName>
</protein>
<dbReference type="GO" id="GO:0008233">
    <property type="term" value="F:peptidase activity"/>
    <property type="evidence" value="ECO:0007669"/>
    <property type="project" value="InterPro"/>
</dbReference>
<dbReference type="EMBL" id="QGNW01000216">
    <property type="protein sequence ID" value="RVW84410.1"/>
    <property type="molecule type" value="Genomic_DNA"/>
</dbReference>
<name>A0A438HIV8_VITVI</name>
<evidence type="ECO:0000256" key="5">
    <source>
        <dbReference type="SAM" id="MobiDB-lite"/>
    </source>
</evidence>
<dbReference type="Proteomes" id="UP000288805">
    <property type="component" value="Unassembled WGS sequence"/>
</dbReference>
<feature type="region of interest" description="Disordered" evidence="5">
    <location>
        <begin position="1"/>
        <end position="20"/>
    </location>
</feature>
<evidence type="ECO:0000256" key="3">
    <source>
        <dbReference type="ARBA" id="ARBA00021755"/>
    </source>
</evidence>
<evidence type="ECO:0000256" key="1">
    <source>
        <dbReference type="ARBA" id="ARBA00004648"/>
    </source>
</evidence>
<feature type="compositionally biased region" description="Basic and acidic residues" evidence="5">
    <location>
        <begin position="1"/>
        <end position="12"/>
    </location>
</feature>
<evidence type="ECO:0000256" key="2">
    <source>
        <dbReference type="ARBA" id="ARBA00019685"/>
    </source>
</evidence>
<dbReference type="OrthoDB" id="10257561at2759"/>
<comment type="subcellular location">
    <subcellularLocation>
        <location evidence="1">Endoplasmic reticulum membrane</location>
        <topology evidence="1">Single-pass type II membrane protein</topology>
    </subcellularLocation>
</comment>
<evidence type="ECO:0000313" key="6">
    <source>
        <dbReference type="EMBL" id="RVW84410.1"/>
    </source>
</evidence>
<dbReference type="AlphaFoldDB" id="A0A438HIV8"/>
<dbReference type="InterPro" id="IPR001733">
    <property type="entry name" value="Peptidase_S26B"/>
</dbReference>
<accession>A0A438HIV8</accession>
<organism evidence="6 7">
    <name type="scientific">Vitis vinifera</name>
    <name type="common">Grape</name>
    <dbReference type="NCBI Taxonomy" id="29760"/>
    <lineage>
        <taxon>Eukaryota</taxon>
        <taxon>Viridiplantae</taxon>
        <taxon>Streptophyta</taxon>
        <taxon>Embryophyta</taxon>
        <taxon>Tracheophyta</taxon>
        <taxon>Spermatophyta</taxon>
        <taxon>Magnoliopsida</taxon>
        <taxon>eudicotyledons</taxon>
        <taxon>Gunneridae</taxon>
        <taxon>Pentapetalae</taxon>
        <taxon>rosids</taxon>
        <taxon>Vitales</taxon>
        <taxon>Vitaceae</taxon>
        <taxon>Viteae</taxon>
        <taxon>Vitis</taxon>
    </lineage>
</organism>
<evidence type="ECO:0000256" key="4">
    <source>
        <dbReference type="ARBA" id="ARBA00045533"/>
    </source>
</evidence>
<dbReference type="GO" id="GO:0005789">
    <property type="term" value="C:endoplasmic reticulum membrane"/>
    <property type="evidence" value="ECO:0007669"/>
    <property type="project" value="UniProtKB-SubCell"/>
</dbReference>
<dbReference type="PANTHER" id="PTHR10806:SF6">
    <property type="entry name" value="SIGNAL PEPTIDASE COMPLEX CATALYTIC SUBUNIT SEC11"/>
    <property type="match status" value="1"/>
</dbReference>
<sequence>MPSGVVHERQDTGEVDVLTKGDNNYGDDRLLYAHGQLWLQRHHIMGRAVG</sequence>
<evidence type="ECO:0000313" key="7">
    <source>
        <dbReference type="Proteomes" id="UP000288805"/>
    </source>
</evidence>
<gene>
    <name evidence="6" type="ORF">CK203_040623</name>
</gene>
<dbReference type="PANTHER" id="PTHR10806">
    <property type="entry name" value="SIGNAL PEPTIDASE COMPLEX CATALYTIC SUBUNIT SEC11"/>
    <property type="match status" value="1"/>
</dbReference>
<proteinExistence type="predicted"/>
<comment type="caution">
    <text evidence="6">The sequence shown here is derived from an EMBL/GenBank/DDBJ whole genome shotgun (WGS) entry which is preliminary data.</text>
</comment>
<reference evidence="6 7" key="1">
    <citation type="journal article" date="2018" name="PLoS Genet.">
        <title>Population sequencing reveals clonal diversity and ancestral inbreeding in the grapevine cultivar Chardonnay.</title>
        <authorList>
            <person name="Roach M.J."/>
            <person name="Johnson D.L."/>
            <person name="Bohlmann J."/>
            <person name="van Vuuren H.J."/>
            <person name="Jones S.J."/>
            <person name="Pretorius I.S."/>
            <person name="Schmidt S.A."/>
            <person name="Borneman A.R."/>
        </authorList>
    </citation>
    <scope>NUCLEOTIDE SEQUENCE [LARGE SCALE GENOMIC DNA]</scope>
    <source>
        <strain evidence="7">cv. Chardonnay</strain>
        <tissue evidence="6">Leaf</tissue>
    </source>
</reference>